<evidence type="ECO:0000313" key="2">
    <source>
        <dbReference type="Proteomes" id="UP000245133"/>
    </source>
</evidence>
<reference evidence="1 2" key="1">
    <citation type="submission" date="2018-02" db="EMBL/GenBank/DDBJ databases">
        <title>Novel Leptospira species isolated from soil and water in Japan.</title>
        <authorList>
            <person name="Nakao R."/>
            <person name="Masuzawa T."/>
        </authorList>
    </citation>
    <scope>NUCLEOTIDE SEQUENCE [LARGE SCALE GENOMIC DNA]</scope>
    <source>
        <strain evidence="1 2">YH101</strain>
    </source>
</reference>
<dbReference type="EMBL" id="BFBB01000001">
    <property type="protein sequence ID" value="GBF48538.1"/>
    <property type="molecule type" value="Genomic_DNA"/>
</dbReference>
<comment type="caution">
    <text evidence="1">The sequence shown here is derived from an EMBL/GenBank/DDBJ whole genome shotgun (WGS) entry which is preliminary data.</text>
</comment>
<keyword evidence="2" id="KW-1185">Reference proteome</keyword>
<gene>
    <name evidence="1" type="ORF">LPTSP4_00370</name>
</gene>
<accession>A0A2P2DV65</accession>
<protein>
    <submittedName>
        <fullName evidence="1">Uncharacterized protein</fullName>
    </submittedName>
</protein>
<name>A0A2P2DV65_9LEPT</name>
<dbReference type="Proteomes" id="UP000245133">
    <property type="component" value="Unassembled WGS sequence"/>
</dbReference>
<evidence type="ECO:0000313" key="1">
    <source>
        <dbReference type="EMBL" id="GBF48538.1"/>
    </source>
</evidence>
<sequence>MAVFAPLEVGEKVTVNVPVPEVLMLAEAGCVATVNSLAFVPETETRGEPVRLRVAFPKFWIVNEVAALVVPTLTEPIPEKVPPEAMLVELCWTLISGAGATVAIPEMEKL</sequence>
<proteinExistence type="predicted"/>
<organism evidence="1 2">
    <name type="scientific">Leptospira ryugenii</name>
    <dbReference type="NCBI Taxonomy" id="1917863"/>
    <lineage>
        <taxon>Bacteria</taxon>
        <taxon>Pseudomonadati</taxon>
        <taxon>Spirochaetota</taxon>
        <taxon>Spirochaetia</taxon>
        <taxon>Leptospirales</taxon>
        <taxon>Leptospiraceae</taxon>
        <taxon>Leptospira</taxon>
    </lineage>
</organism>
<dbReference type="AlphaFoldDB" id="A0A2P2DV65"/>